<proteinExistence type="predicted"/>
<reference evidence="2" key="1">
    <citation type="submission" date="2019-12" db="EMBL/GenBank/DDBJ databases">
        <title>Hybrid Genome Assemblies of two High G+C Isolates from Undergraduate Microbiology Courses.</title>
        <authorList>
            <person name="Ne Ville C.J."/>
            <person name="Enright D."/>
            <person name="Hernandez I."/>
            <person name="Dodsworth J."/>
            <person name="Orwin P.M."/>
        </authorList>
    </citation>
    <scope>NUCLEOTIDE SEQUENCE [LARGE SCALE GENOMIC DNA]</scope>
    <source>
        <strain evidence="2">Neo</strain>
    </source>
</reference>
<dbReference type="EMBL" id="CP046621">
    <property type="protein sequence ID" value="QGW76696.1"/>
    <property type="molecule type" value="Genomic_DNA"/>
</dbReference>
<organism evidence="2 3">
    <name type="scientific">Pseudomonas alkylphenolica</name>
    <dbReference type="NCBI Taxonomy" id="237609"/>
    <lineage>
        <taxon>Bacteria</taxon>
        <taxon>Pseudomonadati</taxon>
        <taxon>Pseudomonadota</taxon>
        <taxon>Gammaproteobacteria</taxon>
        <taxon>Pseudomonadales</taxon>
        <taxon>Pseudomonadaceae</taxon>
        <taxon>Pseudomonas</taxon>
    </lineage>
</organism>
<gene>
    <name evidence="2" type="ORF">GPJ81_08435</name>
</gene>
<keyword evidence="1" id="KW-0812">Transmembrane</keyword>
<dbReference type="RefSeq" id="WP_157191783.1">
    <property type="nucleotide sequence ID" value="NZ_CP046621.1"/>
</dbReference>
<sequence length="149" mass="16371">MSTDMQLYCVASLLRRGHSLDQFSTGLALLGVALGLAPWWQGIYNPWVLTIGCALLLLGAVQKYWAFRVAFDADLFQRMADSPSTLSDRTQALDQALAGLGLQAAKRGDRPWPERSRSALTLLRRQAMVLGAQLLLTLGGLLASPWWTI</sequence>
<evidence type="ECO:0000313" key="3">
    <source>
        <dbReference type="Proteomes" id="UP000426235"/>
    </source>
</evidence>
<evidence type="ECO:0000313" key="2">
    <source>
        <dbReference type="EMBL" id="QGW76696.1"/>
    </source>
</evidence>
<keyword evidence="1" id="KW-0472">Membrane</keyword>
<keyword evidence="3" id="KW-1185">Reference proteome</keyword>
<feature type="transmembrane region" description="Helical" evidence="1">
    <location>
        <begin position="43"/>
        <end position="61"/>
    </location>
</feature>
<dbReference type="AlphaFoldDB" id="A0A6I6GXH7"/>
<accession>A0A6I6GXH7</accession>
<protein>
    <submittedName>
        <fullName evidence="2">Uncharacterized protein</fullName>
    </submittedName>
</protein>
<dbReference type="Proteomes" id="UP000426235">
    <property type="component" value="Chromosome"/>
</dbReference>
<evidence type="ECO:0000256" key="1">
    <source>
        <dbReference type="SAM" id="Phobius"/>
    </source>
</evidence>
<feature type="transmembrane region" description="Helical" evidence="1">
    <location>
        <begin position="127"/>
        <end position="147"/>
    </location>
</feature>
<name>A0A6I6GXH7_9PSED</name>
<keyword evidence="1" id="KW-1133">Transmembrane helix</keyword>